<name>A0A100XCX9_MYCTH</name>
<accession>A0A100XCX9</accession>
<dbReference type="PANTHER" id="PTHR34310">
    <property type="entry name" value="DUF427 DOMAIN PROTEIN (AFU_ORTHOLOGUE AFUA_3G02220)"/>
    <property type="match status" value="1"/>
</dbReference>
<sequence>MAVRMSAHLGEAHELLRYEPTAKRVRVRLGGDLVADTTDAVLVWEPRRLVPTYAVPRAALRAQLVPAGAATGADEEVRTRLPAIGSRPVLDPTVPFAAHSCPGTAFDVLTGDDAGDAAAFQPHDPDLADYVILDFGAFEWCEEDEPVVSHPRDPFHRIDVCRTSRPVRVELDGTVLAESDRAAVLFETGLPPRWYLPRDDVVAELLPSDTVTYCAYKGRACYYSLPDGPADVAWSYREPLHDAVPVRDRICFFDERVDVVVDGQRRQRPTTVWS</sequence>
<reference evidence="3" key="2">
    <citation type="submission" date="2016-02" db="EMBL/GenBank/DDBJ databases">
        <title>Draft genome sequence of five rapidly growing Mycobacterium species.</title>
        <authorList>
            <person name="Katahira K."/>
            <person name="Gotou Y."/>
            <person name="Iida K."/>
            <person name="Ogura Y."/>
            <person name="Hayashi T."/>
        </authorList>
    </citation>
    <scope>NUCLEOTIDE SEQUENCE [LARGE SCALE GENOMIC DNA]</scope>
    <source>
        <strain evidence="3">JCM6362</strain>
    </source>
</reference>
<evidence type="ECO:0000313" key="2">
    <source>
        <dbReference type="EMBL" id="GAT14282.1"/>
    </source>
</evidence>
<protein>
    <recommendedName>
        <fullName evidence="1">DUF427 domain-containing protein</fullName>
    </recommendedName>
</protein>
<dbReference type="InterPro" id="IPR038694">
    <property type="entry name" value="DUF427_sf"/>
</dbReference>
<dbReference type="Pfam" id="PF04248">
    <property type="entry name" value="NTP_transf_9"/>
    <property type="match status" value="1"/>
</dbReference>
<dbReference type="InterPro" id="IPR007361">
    <property type="entry name" value="DUF427"/>
</dbReference>
<organism evidence="2 3">
    <name type="scientific">Mycolicibacterium thermoresistibile</name>
    <name type="common">Mycobacterium thermoresistibile</name>
    <dbReference type="NCBI Taxonomy" id="1797"/>
    <lineage>
        <taxon>Bacteria</taxon>
        <taxon>Bacillati</taxon>
        <taxon>Actinomycetota</taxon>
        <taxon>Actinomycetes</taxon>
        <taxon>Mycobacteriales</taxon>
        <taxon>Mycobacteriaceae</taxon>
        <taxon>Mycolicibacterium</taxon>
    </lineage>
</organism>
<dbReference type="PANTHER" id="PTHR34310:SF9">
    <property type="entry name" value="BLR5716 PROTEIN"/>
    <property type="match status" value="1"/>
</dbReference>
<proteinExistence type="predicted"/>
<reference evidence="2 3" key="1">
    <citation type="journal article" date="2016" name="Genome Announc.">
        <title>Draft Genome Sequences of Five Rapidly Growing Mycobacterium Species, M. thermoresistibile, M. fortuitum subsp. acetamidolyticum, M. canariasense, M. brisbanense, and M. novocastrense.</title>
        <authorList>
            <person name="Katahira K."/>
            <person name="Ogura Y."/>
            <person name="Gotoh Y."/>
            <person name="Hayashi T."/>
        </authorList>
    </citation>
    <scope>NUCLEOTIDE SEQUENCE [LARGE SCALE GENOMIC DNA]</scope>
    <source>
        <strain evidence="2 3">JCM6362</strain>
    </source>
</reference>
<comment type="caution">
    <text evidence="2">The sequence shown here is derived from an EMBL/GenBank/DDBJ whole genome shotgun (WGS) entry which is preliminary data.</text>
</comment>
<evidence type="ECO:0000313" key="3">
    <source>
        <dbReference type="Proteomes" id="UP000069654"/>
    </source>
</evidence>
<feature type="domain" description="DUF427" evidence="1">
    <location>
        <begin position="167"/>
        <end position="254"/>
    </location>
</feature>
<evidence type="ECO:0000259" key="1">
    <source>
        <dbReference type="Pfam" id="PF04248"/>
    </source>
</evidence>
<dbReference type="Proteomes" id="UP000069654">
    <property type="component" value="Unassembled WGS sequence"/>
</dbReference>
<gene>
    <name evidence="2" type="ORF">RMCT_1253</name>
</gene>
<dbReference type="EMBL" id="BCTB01000006">
    <property type="protein sequence ID" value="GAT14282.1"/>
    <property type="molecule type" value="Genomic_DNA"/>
</dbReference>
<dbReference type="OrthoDB" id="285364at2"/>
<dbReference type="STRING" id="1797.RMCT_1253"/>
<dbReference type="RefSeq" id="WP_003927806.1">
    <property type="nucleotide sequence ID" value="NZ_BCTB01000006.1"/>
</dbReference>
<dbReference type="OMA" id="PYKGVAN"/>
<dbReference type="Gene3D" id="2.170.150.40">
    <property type="entry name" value="Domain of unknown function (DUF427)"/>
    <property type="match status" value="2"/>
</dbReference>
<dbReference type="AlphaFoldDB" id="A0A100XCX9"/>